<evidence type="ECO:0000256" key="5">
    <source>
        <dbReference type="SAM" id="MobiDB-lite"/>
    </source>
</evidence>
<feature type="transmembrane region" description="Helical" evidence="6">
    <location>
        <begin position="436"/>
        <end position="454"/>
    </location>
</feature>
<dbReference type="PROSITE" id="PS50850">
    <property type="entry name" value="MFS"/>
    <property type="match status" value="1"/>
</dbReference>
<feature type="transmembrane region" description="Helical" evidence="6">
    <location>
        <begin position="513"/>
        <end position="536"/>
    </location>
</feature>
<keyword evidence="3 6" id="KW-1133">Transmembrane helix</keyword>
<feature type="transmembrane region" description="Helical" evidence="6">
    <location>
        <begin position="99"/>
        <end position="121"/>
    </location>
</feature>
<dbReference type="Pfam" id="PF00083">
    <property type="entry name" value="Sugar_tr"/>
    <property type="match status" value="1"/>
</dbReference>
<keyword evidence="4 6" id="KW-0472">Membrane</keyword>
<dbReference type="PANTHER" id="PTHR24064">
    <property type="entry name" value="SOLUTE CARRIER FAMILY 22 MEMBER"/>
    <property type="match status" value="1"/>
</dbReference>
<dbReference type="Gene3D" id="1.20.1250.20">
    <property type="entry name" value="MFS general substrate transporter like domains"/>
    <property type="match status" value="1"/>
</dbReference>
<protein>
    <recommendedName>
        <fullName evidence="7">Major facilitator superfamily (MFS) profile domain-containing protein</fullName>
    </recommendedName>
</protein>
<comment type="caution">
    <text evidence="8">The sequence shown here is derived from an EMBL/GenBank/DDBJ whole genome shotgun (WGS) entry which is preliminary data.</text>
</comment>
<feature type="transmembrane region" description="Helical" evidence="6">
    <location>
        <begin position="488"/>
        <end position="507"/>
    </location>
</feature>
<evidence type="ECO:0000256" key="3">
    <source>
        <dbReference type="ARBA" id="ARBA00022989"/>
    </source>
</evidence>
<evidence type="ECO:0000313" key="9">
    <source>
        <dbReference type="Proteomes" id="UP001075354"/>
    </source>
</evidence>
<proteinExistence type="predicted"/>
<keyword evidence="9" id="KW-1185">Reference proteome</keyword>
<feature type="region of interest" description="Disordered" evidence="5">
    <location>
        <begin position="1"/>
        <end position="53"/>
    </location>
</feature>
<feature type="transmembrane region" description="Helical" evidence="6">
    <location>
        <begin position="277"/>
        <end position="298"/>
    </location>
</feature>
<feature type="transmembrane region" description="Helical" evidence="6">
    <location>
        <begin position="575"/>
        <end position="594"/>
    </location>
</feature>
<feature type="transmembrane region" description="Helical" evidence="6">
    <location>
        <begin position="253"/>
        <end position="271"/>
    </location>
</feature>
<name>A0AAV7X6C7_9NEOP</name>
<dbReference type="InterPro" id="IPR020846">
    <property type="entry name" value="MFS_dom"/>
</dbReference>
<feature type="compositionally biased region" description="Acidic residues" evidence="5">
    <location>
        <begin position="1"/>
        <end position="13"/>
    </location>
</feature>
<keyword evidence="2 6" id="KW-0812">Transmembrane</keyword>
<feature type="transmembrane region" description="Helical" evidence="6">
    <location>
        <begin position="336"/>
        <end position="357"/>
    </location>
</feature>
<dbReference type="GO" id="GO:0016020">
    <property type="term" value="C:membrane"/>
    <property type="evidence" value="ECO:0007669"/>
    <property type="project" value="UniProtKB-SubCell"/>
</dbReference>
<dbReference type="CDD" id="cd17317">
    <property type="entry name" value="MFS_SLC22"/>
    <property type="match status" value="1"/>
</dbReference>
<dbReference type="Proteomes" id="UP001075354">
    <property type="component" value="Chromosome 15"/>
</dbReference>
<reference evidence="8" key="1">
    <citation type="submission" date="2022-12" db="EMBL/GenBank/DDBJ databases">
        <title>Chromosome-level genome assembly of the bean flower thrips Megalurothrips usitatus.</title>
        <authorList>
            <person name="Ma L."/>
            <person name="Liu Q."/>
            <person name="Li H."/>
            <person name="Cai W."/>
        </authorList>
    </citation>
    <scope>NUCLEOTIDE SEQUENCE</scope>
    <source>
        <strain evidence="8">Cailab_2022a</strain>
    </source>
</reference>
<dbReference type="AlphaFoldDB" id="A0AAV7X6C7"/>
<feature type="transmembrane region" description="Helical" evidence="6">
    <location>
        <begin position="548"/>
        <end position="569"/>
    </location>
</feature>
<comment type="subcellular location">
    <subcellularLocation>
        <location evidence="1">Membrane</location>
        <topology evidence="1">Multi-pass membrane protein</topology>
    </subcellularLocation>
</comment>
<feature type="domain" description="Major facilitator superfamily (MFS) profile" evidence="7">
    <location>
        <begin position="165"/>
        <end position="601"/>
    </location>
</feature>
<organism evidence="8 9">
    <name type="scientific">Megalurothrips usitatus</name>
    <name type="common">bean blossom thrips</name>
    <dbReference type="NCBI Taxonomy" id="439358"/>
    <lineage>
        <taxon>Eukaryota</taxon>
        <taxon>Metazoa</taxon>
        <taxon>Ecdysozoa</taxon>
        <taxon>Arthropoda</taxon>
        <taxon>Hexapoda</taxon>
        <taxon>Insecta</taxon>
        <taxon>Pterygota</taxon>
        <taxon>Neoptera</taxon>
        <taxon>Paraneoptera</taxon>
        <taxon>Thysanoptera</taxon>
        <taxon>Terebrantia</taxon>
        <taxon>Thripoidea</taxon>
        <taxon>Thripidae</taxon>
        <taxon>Megalurothrips</taxon>
    </lineage>
</organism>
<feature type="transmembrane region" description="Helical" evidence="6">
    <location>
        <begin position="310"/>
        <end position="330"/>
    </location>
</feature>
<dbReference type="EMBL" id="JAPTSV010000015">
    <property type="protein sequence ID" value="KAJ1520279.1"/>
    <property type="molecule type" value="Genomic_DNA"/>
</dbReference>
<dbReference type="GO" id="GO:0022857">
    <property type="term" value="F:transmembrane transporter activity"/>
    <property type="evidence" value="ECO:0007669"/>
    <property type="project" value="InterPro"/>
</dbReference>
<evidence type="ECO:0000259" key="7">
    <source>
        <dbReference type="PROSITE" id="PS50850"/>
    </source>
</evidence>
<accession>A0AAV7X6C7</accession>
<dbReference type="SUPFAM" id="SSF103473">
    <property type="entry name" value="MFS general substrate transporter"/>
    <property type="match status" value="1"/>
</dbReference>
<sequence length="718" mass="80058">MTGSDDGDGTDGEAADRDHLVPAGVGASGRQPLIAPSTATSVQPPQQRDDAVQDQARVVGRGLTDEEKKRFALQKQMSKEMDLDDLLPQVGEFGRYQKILLWLVCLPACIPCGFCAFNQLFMADTPPHWCRTLELERLFPNMSQEHRRMLSIPLDGLNGTFKNCERYSVDWTAILKSTSPYEIEPNSSWATESCQDGWEYDMSEITSSIVIDFDLVCNRDIYPTIGLAALNTGGPVGVYFFGVINDRLGRRFSFFLCLATLIIGSICTAAAPEFWSWAVSRIIVGLTIPAIYQIPFIISLELVGPNYRSFVTVMTCLFYTLGLVLLAGVTYLVRNWVALALVTSLPFLVYFIYWWFLPESPRWLLAKGRLEEASKVLETLAAVNQQELPESFKQKLKQRMMLHRTKSEERRLKEGPSVFALCATPNMRLKTMLITLNWFANNMVYVGLSYYGPALGNNEYLSFFLSSVVEIPSYLACWVVMDWWGRRWPLSICMILSGISCIVTVLLPQDAVTATLVLYLFSKFAISASFLIIYPFAGELYPTQMRGVGIGVSGYIAGLGLILIPFITYLGRENLVLPLVIMGAISVLGGVTGLRLPETLHHSLPQTVEEGEEFGKDWSMADCIQCIPKRPATKGSCEDLAGATDNVELPSLTTPIRLPGPPVREDSPLTPLNRSFDSTVRRSFSVRGSRGSRSRLVRQASTMETPIDSTGFKMTYWF</sequence>
<evidence type="ECO:0000313" key="8">
    <source>
        <dbReference type="EMBL" id="KAJ1520279.1"/>
    </source>
</evidence>
<evidence type="ECO:0000256" key="1">
    <source>
        <dbReference type="ARBA" id="ARBA00004141"/>
    </source>
</evidence>
<dbReference type="InterPro" id="IPR005828">
    <property type="entry name" value="MFS_sugar_transport-like"/>
</dbReference>
<gene>
    <name evidence="8" type="ORF">ONE63_004480</name>
</gene>
<evidence type="ECO:0000256" key="6">
    <source>
        <dbReference type="SAM" id="Phobius"/>
    </source>
</evidence>
<dbReference type="InterPro" id="IPR036259">
    <property type="entry name" value="MFS_trans_sf"/>
</dbReference>
<feature type="transmembrane region" description="Helical" evidence="6">
    <location>
        <begin position="221"/>
        <end position="241"/>
    </location>
</feature>
<evidence type="ECO:0000256" key="2">
    <source>
        <dbReference type="ARBA" id="ARBA00022692"/>
    </source>
</evidence>
<evidence type="ECO:0000256" key="4">
    <source>
        <dbReference type="ARBA" id="ARBA00023136"/>
    </source>
</evidence>